<keyword evidence="5 12" id="KW-0235">DNA replication</keyword>
<dbReference type="GO" id="GO:0006269">
    <property type="term" value="P:DNA replication, synthesis of primer"/>
    <property type="evidence" value="ECO:0007669"/>
    <property type="project" value="UniProtKB-UniRule"/>
</dbReference>
<keyword evidence="6 12" id="KW-0479">Metal-binding</keyword>
<dbReference type="SUPFAM" id="SSF56731">
    <property type="entry name" value="DNA primase core"/>
    <property type="match status" value="1"/>
</dbReference>
<evidence type="ECO:0000259" key="14">
    <source>
        <dbReference type="PROSITE" id="PS50880"/>
    </source>
</evidence>
<evidence type="ECO:0000256" key="5">
    <source>
        <dbReference type="ARBA" id="ARBA00022705"/>
    </source>
</evidence>
<dbReference type="FunFam" id="3.40.1360.10:FF:000002">
    <property type="entry name" value="DNA primase"/>
    <property type="match status" value="1"/>
</dbReference>
<sequence length="739" mass="81729">MSLPPGFLDELRNRLTLSDVVGKKVMWDKRKSQPGKGDLWAPCPFHHEKTASFHVDDRKGFYYCFGCHEKGDALSFVQKLDNVGFMEAVEILAGEAGMEMPAKDPKAQEKIDRRTQLTKVMDEAVRFFRLQLKTNAGREARAYLAKRGLDEAALDRFEIGFAPQGWDNIRNALTGKGVPLDHLLACGLSRTSDKGREPYDVFRNRIMFPIRDGRGRAIAFGGRAMDPNDNAKYLNSPETELFDKSRNLYNLRPAREATGKGKPLIVAEGYMDVIALSEAGFHASVAPLGTAVTESQLNLMWRVSEEPIIALDGDKAGLRAAYRVIDLALPLLEAGKSLRFAIMPEGKDPDDLLRAEGPKAVQKVLDDAMPMVDLLWRQETEDKTFDSPERRAALDKSLRERVKLVRDRSLRHHYALAVRDRLDTLYGRTSGGTSSFDMTFSNTGYGAGPDPQFDDPGPSYAPAFDPGYDAPPPSAPDYDHGYEPAGFNSYAPVPEPAPQQRPVGQSGNQNGGSGGFTGSFKGKGRRYKGPRRPWDPPEPPSPTAKASLLASGGEAPEVRLRAEVILATLFCHPELTEDFDSQIEDMTFTDANLTALRDILLACRDRPADVKDEAARRIGSARLESLMASRHIAVVPCIRSPGALDIARTTVSEELAKLEAMRGWHAELKEAEEDLQEEADEAMTWRLGQAARARSDIGRRTDESEMDFAVGKNGALIDKDERSAFDSLLSTIRFDKGRK</sequence>
<dbReference type="GO" id="GO:1990077">
    <property type="term" value="C:primosome complex"/>
    <property type="evidence" value="ECO:0007669"/>
    <property type="project" value="UniProtKB-KW"/>
</dbReference>
<reference evidence="15 16" key="1">
    <citation type="submission" date="2020-08" db="EMBL/GenBank/DDBJ databases">
        <title>Genomic Encyclopedia of Type Strains, Phase IV (KMG-IV): sequencing the most valuable type-strain genomes for metagenomic binning, comparative biology and taxonomic classification.</title>
        <authorList>
            <person name="Goeker M."/>
        </authorList>
    </citation>
    <scope>NUCLEOTIDE SEQUENCE [LARGE SCALE GENOMIC DNA]</scope>
    <source>
        <strain evidence="15 16">DSM 102235</strain>
    </source>
</reference>
<dbReference type="GO" id="GO:0003899">
    <property type="term" value="F:DNA-directed RNA polymerase activity"/>
    <property type="evidence" value="ECO:0007669"/>
    <property type="project" value="UniProtKB-UniRule"/>
</dbReference>
<evidence type="ECO:0000256" key="6">
    <source>
        <dbReference type="ARBA" id="ARBA00022723"/>
    </source>
</evidence>
<dbReference type="InterPro" id="IPR037068">
    <property type="entry name" value="DNA_primase_core_N_sf"/>
</dbReference>
<comment type="cofactor">
    <cofactor evidence="12">
        <name>Zn(2+)</name>
        <dbReference type="ChEBI" id="CHEBI:29105"/>
    </cofactor>
    <text evidence="12">Binds 1 zinc ion per monomer.</text>
</comment>
<dbReference type="SMART" id="SM00493">
    <property type="entry name" value="TOPRIM"/>
    <property type="match status" value="1"/>
</dbReference>
<dbReference type="AlphaFoldDB" id="A0A7W6GU89"/>
<comment type="function">
    <text evidence="12">RNA polymerase that catalyzes the synthesis of short RNA molecules used as primers for DNA polymerase during DNA replication.</text>
</comment>
<evidence type="ECO:0000256" key="7">
    <source>
        <dbReference type="ARBA" id="ARBA00022771"/>
    </source>
</evidence>
<proteinExistence type="inferred from homology"/>
<dbReference type="InterPro" id="IPR002694">
    <property type="entry name" value="Znf_CHC2"/>
</dbReference>
<keyword evidence="3 12" id="KW-0808">Transferase</keyword>
<evidence type="ECO:0000256" key="12">
    <source>
        <dbReference type="HAMAP-Rule" id="MF_00974"/>
    </source>
</evidence>
<dbReference type="InterPro" id="IPR034151">
    <property type="entry name" value="TOPRIM_DnaG_bac"/>
</dbReference>
<dbReference type="GO" id="GO:0005737">
    <property type="term" value="C:cytoplasm"/>
    <property type="evidence" value="ECO:0007669"/>
    <property type="project" value="TreeGrafter"/>
</dbReference>
<feature type="zinc finger region" description="CHC2-type" evidence="12">
    <location>
        <begin position="43"/>
        <end position="67"/>
    </location>
</feature>
<dbReference type="EMBL" id="JACIEJ010000005">
    <property type="protein sequence ID" value="MBB3986074.1"/>
    <property type="molecule type" value="Genomic_DNA"/>
</dbReference>
<protein>
    <recommendedName>
        <fullName evidence="12">DNA primase</fullName>
        <ecNumber evidence="12">2.7.7.101</ecNumber>
    </recommendedName>
</protein>
<dbReference type="InterPro" id="IPR050219">
    <property type="entry name" value="DnaG_primase"/>
</dbReference>
<dbReference type="FunFam" id="3.90.980.10:FF:000001">
    <property type="entry name" value="DNA primase"/>
    <property type="match status" value="1"/>
</dbReference>
<dbReference type="HAMAP" id="MF_00974">
    <property type="entry name" value="DNA_primase_DnaG"/>
    <property type="match status" value="1"/>
</dbReference>
<dbReference type="Pfam" id="PF08275">
    <property type="entry name" value="DNAG_N"/>
    <property type="match status" value="1"/>
</dbReference>
<comment type="catalytic activity">
    <reaction evidence="12">
        <text>ssDNA + n NTP = ssDNA/pppN(pN)n-1 hybrid + (n-1) diphosphate.</text>
        <dbReference type="EC" id="2.7.7.101"/>
    </reaction>
</comment>
<keyword evidence="9" id="KW-0460">Magnesium</keyword>
<evidence type="ECO:0000256" key="1">
    <source>
        <dbReference type="ARBA" id="ARBA00022478"/>
    </source>
</evidence>
<evidence type="ECO:0000256" key="2">
    <source>
        <dbReference type="ARBA" id="ARBA00022515"/>
    </source>
</evidence>
<evidence type="ECO:0000256" key="9">
    <source>
        <dbReference type="ARBA" id="ARBA00022842"/>
    </source>
</evidence>
<dbReference type="InterPro" id="IPR006171">
    <property type="entry name" value="TOPRIM_dom"/>
</dbReference>
<dbReference type="Pfam" id="PF01807">
    <property type="entry name" value="Zn_ribbon_DnaG"/>
    <property type="match status" value="1"/>
</dbReference>
<comment type="similarity">
    <text evidence="12">Belongs to the DnaG primase family.</text>
</comment>
<dbReference type="Gene3D" id="3.90.980.10">
    <property type="entry name" value="DNA primase, catalytic core, N-terminal domain"/>
    <property type="match status" value="1"/>
</dbReference>
<evidence type="ECO:0000256" key="13">
    <source>
        <dbReference type="SAM" id="MobiDB-lite"/>
    </source>
</evidence>
<dbReference type="CDD" id="cd03364">
    <property type="entry name" value="TOPRIM_DnaG_primases"/>
    <property type="match status" value="1"/>
</dbReference>
<organism evidence="15 16">
    <name type="scientific">Sagittula marina</name>
    <dbReference type="NCBI Taxonomy" id="943940"/>
    <lineage>
        <taxon>Bacteria</taxon>
        <taxon>Pseudomonadati</taxon>
        <taxon>Pseudomonadota</taxon>
        <taxon>Alphaproteobacteria</taxon>
        <taxon>Rhodobacterales</taxon>
        <taxon>Roseobacteraceae</taxon>
        <taxon>Sagittula</taxon>
    </lineage>
</organism>
<gene>
    <name evidence="12" type="primary">dnaG</name>
    <name evidence="15" type="ORF">GGQ68_002412</name>
</gene>
<evidence type="ECO:0000256" key="10">
    <source>
        <dbReference type="ARBA" id="ARBA00023125"/>
    </source>
</evidence>
<dbReference type="GO" id="GO:0000428">
    <property type="term" value="C:DNA-directed RNA polymerase complex"/>
    <property type="evidence" value="ECO:0007669"/>
    <property type="project" value="UniProtKB-KW"/>
</dbReference>
<dbReference type="InterPro" id="IPR006295">
    <property type="entry name" value="DNA_primase_DnaG"/>
</dbReference>
<comment type="caution">
    <text evidence="15">The sequence shown here is derived from an EMBL/GenBank/DDBJ whole genome shotgun (WGS) entry which is preliminary data.</text>
</comment>
<comment type="subunit">
    <text evidence="12">Monomer. Interacts with DnaB.</text>
</comment>
<dbReference type="RefSeq" id="WP_183966174.1">
    <property type="nucleotide sequence ID" value="NZ_BAABBZ010000007.1"/>
</dbReference>
<dbReference type="InterPro" id="IPR013264">
    <property type="entry name" value="DNAG_N"/>
</dbReference>
<dbReference type="Gene3D" id="3.40.1360.10">
    <property type="match status" value="1"/>
</dbReference>
<dbReference type="PANTHER" id="PTHR30313:SF2">
    <property type="entry name" value="DNA PRIMASE"/>
    <property type="match status" value="1"/>
</dbReference>
<feature type="compositionally biased region" description="Basic residues" evidence="13">
    <location>
        <begin position="522"/>
        <end position="531"/>
    </location>
</feature>
<keyword evidence="8 12" id="KW-0862">Zinc</keyword>
<dbReference type="GO" id="GO:0003677">
    <property type="term" value="F:DNA binding"/>
    <property type="evidence" value="ECO:0007669"/>
    <property type="project" value="UniProtKB-KW"/>
</dbReference>
<feature type="region of interest" description="Disordered" evidence="13">
    <location>
        <begin position="442"/>
        <end position="552"/>
    </location>
</feature>
<comment type="domain">
    <text evidence="12">Contains an N-terminal zinc-binding domain, a central core domain that contains the primase activity, and a C-terminal DnaB-binding domain.</text>
</comment>
<keyword evidence="2 12" id="KW-0639">Primosome</keyword>
<dbReference type="Gene3D" id="3.90.580.10">
    <property type="entry name" value="Zinc finger, CHC2-type domain"/>
    <property type="match status" value="1"/>
</dbReference>
<evidence type="ECO:0000256" key="8">
    <source>
        <dbReference type="ARBA" id="ARBA00022833"/>
    </source>
</evidence>
<dbReference type="InterPro" id="IPR030846">
    <property type="entry name" value="DnaG_bac"/>
</dbReference>
<keyword evidence="7 12" id="KW-0863">Zinc-finger</keyword>
<dbReference type="Proteomes" id="UP000541426">
    <property type="component" value="Unassembled WGS sequence"/>
</dbReference>
<dbReference type="NCBIfam" id="TIGR01391">
    <property type="entry name" value="dnaG"/>
    <property type="match status" value="1"/>
</dbReference>
<keyword evidence="16" id="KW-1185">Reference proteome</keyword>
<dbReference type="EC" id="2.7.7.101" evidence="12"/>
<evidence type="ECO:0000256" key="4">
    <source>
        <dbReference type="ARBA" id="ARBA00022695"/>
    </source>
</evidence>
<name>A0A7W6GU89_9RHOB</name>
<dbReference type="SUPFAM" id="SSF57783">
    <property type="entry name" value="Zinc beta-ribbon"/>
    <property type="match status" value="1"/>
</dbReference>
<accession>A0A7W6GU89</accession>
<dbReference type="GO" id="GO:0008270">
    <property type="term" value="F:zinc ion binding"/>
    <property type="evidence" value="ECO:0007669"/>
    <property type="project" value="UniProtKB-UniRule"/>
</dbReference>
<evidence type="ECO:0000256" key="3">
    <source>
        <dbReference type="ARBA" id="ARBA00022679"/>
    </source>
</evidence>
<keyword evidence="4 12" id="KW-0548">Nucleotidyltransferase</keyword>
<keyword evidence="10 12" id="KW-0238">DNA-binding</keyword>
<evidence type="ECO:0000313" key="16">
    <source>
        <dbReference type="Proteomes" id="UP000541426"/>
    </source>
</evidence>
<dbReference type="Pfam" id="PF13155">
    <property type="entry name" value="Toprim_2"/>
    <property type="match status" value="1"/>
</dbReference>
<feature type="domain" description="Toprim" evidence="14">
    <location>
        <begin position="262"/>
        <end position="344"/>
    </location>
</feature>
<dbReference type="PANTHER" id="PTHR30313">
    <property type="entry name" value="DNA PRIMASE"/>
    <property type="match status" value="1"/>
</dbReference>
<dbReference type="PROSITE" id="PS50880">
    <property type="entry name" value="TOPRIM"/>
    <property type="match status" value="1"/>
</dbReference>
<evidence type="ECO:0000313" key="15">
    <source>
        <dbReference type="EMBL" id="MBB3986074.1"/>
    </source>
</evidence>
<keyword evidence="11 12" id="KW-0804">Transcription</keyword>
<keyword evidence="1 12" id="KW-0240">DNA-directed RNA polymerase</keyword>
<evidence type="ECO:0000256" key="11">
    <source>
        <dbReference type="ARBA" id="ARBA00023163"/>
    </source>
</evidence>
<dbReference type="SMART" id="SM00400">
    <property type="entry name" value="ZnF_CHCC"/>
    <property type="match status" value="1"/>
</dbReference>
<dbReference type="InterPro" id="IPR036977">
    <property type="entry name" value="DNA_primase_Znf_CHC2"/>
</dbReference>